<dbReference type="Proteomes" id="UP001280581">
    <property type="component" value="Unassembled WGS sequence"/>
</dbReference>
<dbReference type="EMBL" id="WVTA01000004">
    <property type="protein sequence ID" value="KAK3213976.1"/>
    <property type="molecule type" value="Genomic_DNA"/>
</dbReference>
<protein>
    <submittedName>
        <fullName evidence="1">Uncharacterized protein</fullName>
    </submittedName>
</protein>
<keyword evidence="2" id="KW-1185">Reference proteome</keyword>
<proteinExistence type="predicted"/>
<accession>A0AAN6M455</accession>
<sequence length="174" mass="18950">ILSGWPNVILVTDPVIAEDTEESQALLEAVADHTKHHCCTTILMGFFVAAIEPEALEDIFKHYFDVKWKPAGEPETHEAILVASDQSLLRTGTLVPKMIANAAWLVGVPPSQAVYFGPTGRRVVYAAFMRVGLGKLGYIGDTGFGDEPERLVLAMCHLDRAEDSLVDGEDAQSQ</sequence>
<comment type="caution">
    <text evidence="1">The sequence shown here is derived from an EMBL/GenBank/DDBJ whole genome shotgun (WGS) entry which is preliminary data.</text>
</comment>
<reference evidence="1 2" key="1">
    <citation type="submission" date="2021-02" db="EMBL/GenBank/DDBJ databases">
        <title>Genome assembly of Pseudopithomyces chartarum.</title>
        <authorList>
            <person name="Jauregui R."/>
            <person name="Singh J."/>
            <person name="Voisey C."/>
        </authorList>
    </citation>
    <scope>NUCLEOTIDE SEQUENCE [LARGE SCALE GENOMIC DNA]</scope>
    <source>
        <strain evidence="1 2">AGR01</strain>
    </source>
</reference>
<name>A0AAN6M455_9PLEO</name>
<organism evidence="1 2">
    <name type="scientific">Pseudopithomyces chartarum</name>
    <dbReference type="NCBI Taxonomy" id="1892770"/>
    <lineage>
        <taxon>Eukaryota</taxon>
        <taxon>Fungi</taxon>
        <taxon>Dikarya</taxon>
        <taxon>Ascomycota</taxon>
        <taxon>Pezizomycotina</taxon>
        <taxon>Dothideomycetes</taxon>
        <taxon>Pleosporomycetidae</taxon>
        <taxon>Pleosporales</taxon>
        <taxon>Massarineae</taxon>
        <taxon>Didymosphaeriaceae</taxon>
        <taxon>Pseudopithomyces</taxon>
    </lineage>
</organism>
<evidence type="ECO:0000313" key="2">
    <source>
        <dbReference type="Proteomes" id="UP001280581"/>
    </source>
</evidence>
<evidence type="ECO:0000313" key="1">
    <source>
        <dbReference type="EMBL" id="KAK3213976.1"/>
    </source>
</evidence>
<gene>
    <name evidence="1" type="ORF">GRF29_28g1642268</name>
</gene>
<dbReference type="AlphaFoldDB" id="A0AAN6M455"/>
<feature type="non-terminal residue" evidence="1">
    <location>
        <position position="1"/>
    </location>
</feature>